<feature type="region of interest" description="Disordered" evidence="1">
    <location>
        <begin position="1"/>
        <end position="42"/>
    </location>
</feature>
<protein>
    <recommendedName>
        <fullName evidence="4">PASTA domain-containing protein</fullName>
    </recommendedName>
</protein>
<evidence type="ECO:0000313" key="3">
    <source>
        <dbReference type="Proteomes" id="UP001324287"/>
    </source>
</evidence>
<feature type="region of interest" description="Disordered" evidence="1">
    <location>
        <begin position="492"/>
        <end position="538"/>
    </location>
</feature>
<gene>
    <name evidence="2" type="ORF">U6N30_06380</name>
</gene>
<feature type="compositionally biased region" description="Basic residues" evidence="1">
    <location>
        <begin position="499"/>
        <end position="514"/>
    </location>
</feature>
<accession>A0ABZ1B396</accession>
<evidence type="ECO:0000256" key="1">
    <source>
        <dbReference type="SAM" id="MobiDB-lite"/>
    </source>
</evidence>
<sequence>MRAGGALPTTDGVRCAPTPARPTAPEDTRRAGPDPGAAADRGGEALFGELTRWDTGASVRAAVIASIPLIDGPLGRRISDAILFVPEGIAVIRIAEVLRQSGVVKAVPEGAWTIAPESGPGQALQLSGGGSTPLDGLMRAGMDVAMKLRRAGLEPGRIARLTVLVGDVTGLIPGDGDLGEGDLVARLEPRSLLLGIARSSRYAGVDNPRLWTTADVRAALEALELSGRGPTVEELNGEGFPYSPYVLRRPELLTPAALGAQPSPVVTRTSAPDTDEAAPAREQPSPESIAAAVAASAAAGHAAAAEESAASAKSRDTVAIDEPAAPPDDGGGIGGLFADAEPDRHPVGTVVPPRTPRPRPRRCSSSRRRPRHRRCRRSTGARPSRPRSPPAPRAARHCWRWSGCSSSPSSAWGLAAAAGPGRRRRRRRCRRDGCRDPGRRSGRRRRPGGVGHRVSRGSGAGGRELRRARLRRHRRFLRRAGLHGTVAGPVLHAGGWSGGRRRGRTGADARHRRGPAAAGADRHEWQRQRQRPAPRGVRYPGSPAELSGAQYASAVSGPTVTIVETAWVDEDAAGAAAEIDAIADAALSLPVPPLPAG</sequence>
<feature type="compositionally biased region" description="Basic residues" evidence="1">
    <location>
        <begin position="421"/>
        <end position="430"/>
    </location>
</feature>
<feature type="compositionally biased region" description="Low complexity" evidence="1">
    <location>
        <begin position="14"/>
        <end position="23"/>
    </location>
</feature>
<feature type="compositionally biased region" description="Low complexity" evidence="1">
    <location>
        <begin position="400"/>
        <end position="420"/>
    </location>
</feature>
<name>A0ABZ1B396_9ACTN</name>
<dbReference type="Proteomes" id="UP001324287">
    <property type="component" value="Chromosome"/>
</dbReference>
<feature type="compositionally biased region" description="Basic residues" evidence="1">
    <location>
        <begin position="356"/>
        <end position="379"/>
    </location>
</feature>
<keyword evidence="3" id="KW-1185">Reference proteome</keyword>
<organism evidence="2 3">
    <name type="scientific">Blastococcus brunescens</name>
    <dbReference type="NCBI Taxonomy" id="1564165"/>
    <lineage>
        <taxon>Bacteria</taxon>
        <taxon>Bacillati</taxon>
        <taxon>Actinomycetota</taxon>
        <taxon>Actinomycetes</taxon>
        <taxon>Geodermatophilales</taxon>
        <taxon>Geodermatophilaceae</taxon>
        <taxon>Blastococcus</taxon>
    </lineage>
</organism>
<feature type="region of interest" description="Disordered" evidence="1">
    <location>
        <begin position="258"/>
        <end position="293"/>
    </location>
</feature>
<proteinExistence type="predicted"/>
<evidence type="ECO:0008006" key="4">
    <source>
        <dbReference type="Google" id="ProtNLM"/>
    </source>
</evidence>
<evidence type="ECO:0000313" key="2">
    <source>
        <dbReference type="EMBL" id="WRL65280.1"/>
    </source>
</evidence>
<feature type="region of interest" description="Disordered" evidence="1">
    <location>
        <begin position="305"/>
        <end position="466"/>
    </location>
</feature>
<dbReference type="RefSeq" id="WP_324276604.1">
    <property type="nucleotide sequence ID" value="NZ_CP141261.1"/>
</dbReference>
<dbReference type="EMBL" id="CP141261">
    <property type="protein sequence ID" value="WRL65280.1"/>
    <property type="molecule type" value="Genomic_DNA"/>
</dbReference>
<reference evidence="2 3" key="1">
    <citation type="submission" date="2023-12" db="EMBL/GenBank/DDBJ databases">
        <title>Blastococcus brunescens sp. nov., an actonobacterium isolated from sandstone collected in sahara desert.</title>
        <authorList>
            <person name="Gtari M."/>
            <person name="Ghodhbane F."/>
        </authorList>
    </citation>
    <scope>NUCLEOTIDE SEQUENCE [LARGE SCALE GENOMIC DNA]</scope>
    <source>
        <strain evidence="2 3">BMG 8361</strain>
    </source>
</reference>